<dbReference type="AlphaFoldDB" id="A0A8H3HP46"/>
<feature type="region of interest" description="Disordered" evidence="3">
    <location>
        <begin position="774"/>
        <end position="793"/>
    </location>
</feature>
<dbReference type="GO" id="GO:0016747">
    <property type="term" value="F:acyltransferase activity, transferring groups other than amino-acyl groups"/>
    <property type="evidence" value="ECO:0007669"/>
    <property type="project" value="InterPro"/>
</dbReference>
<evidence type="ECO:0000313" key="5">
    <source>
        <dbReference type="EMBL" id="CAE6523961.1"/>
    </source>
</evidence>
<dbReference type="EMBL" id="CAJMWV010006700">
    <property type="protein sequence ID" value="CAE6523961.1"/>
    <property type="molecule type" value="Genomic_DNA"/>
</dbReference>
<evidence type="ECO:0000256" key="2">
    <source>
        <dbReference type="ARBA" id="ARBA00023315"/>
    </source>
</evidence>
<keyword evidence="2" id="KW-0012">Acyltransferase</keyword>
<feature type="region of interest" description="Disordered" evidence="3">
    <location>
        <begin position="406"/>
        <end position="425"/>
    </location>
</feature>
<accession>A0A8H3HP46</accession>
<dbReference type="InterPro" id="IPR051556">
    <property type="entry name" value="N-term/lysine_N-AcTrnsfr"/>
</dbReference>
<evidence type="ECO:0000259" key="4">
    <source>
        <dbReference type="PROSITE" id="PS51186"/>
    </source>
</evidence>
<dbReference type="SUPFAM" id="SSF55729">
    <property type="entry name" value="Acyl-CoA N-acyltransferases (Nat)"/>
    <property type="match status" value="1"/>
</dbReference>
<dbReference type="PANTHER" id="PTHR42919">
    <property type="entry name" value="N-ALPHA-ACETYLTRANSFERASE"/>
    <property type="match status" value="1"/>
</dbReference>
<evidence type="ECO:0000256" key="1">
    <source>
        <dbReference type="ARBA" id="ARBA00022679"/>
    </source>
</evidence>
<proteinExistence type="predicted"/>
<evidence type="ECO:0000256" key="3">
    <source>
        <dbReference type="SAM" id="MobiDB-lite"/>
    </source>
</evidence>
<gene>
    <name evidence="5" type="ORF">RDB_LOCUS148553</name>
</gene>
<dbReference type="GO" id="GO:0007064">
    <property type="term" value="P:mitotic sister chromatid cohesion"/>
    <property type="evidence" value="ECO:0007669"/>
    <property type="project" value="TreeGrafter"/>
</dbReference>
<keyword evidence="1" id="KW-0808">Transferase</keyword>
<feature type="region of interest" description="Disordered" evidence="3">
    <location>
        <begin position="80"/>
        <end position="120"/>
    </location>
</feature>
<evidence type="ECO:0000313" key="6">
    <source>
        <dbReference type="Proteomes" id="UP000663831"/>
    </source>
</evidence>
<dbReference type="InterPro" id="IPR000182">
    <property type="entry name" value="GNAT_dom"/>
</dbReference>
<dbReference type="PANTHER" id="PTHR42919:SF8">
    <property type="entry name" value="N-ALPHA-ACETYLTRANSFERASE 50"/>
    <property type="match status" value="1"/>
</dbReference>
<dbReference type="PROSITE" id="PS51186">
    <property type="entry name" value="GNAT"/>
    <property type="match status" value="1"/>
</dbReference>
<comment type="caution">
    <text evidence="5">The sequence shown here is derived from an EMBL/GenBank/DDBJ whole genome shotgun (WGS) entry which is preliminary data.</text>
</comment>
<feature type="domain" description="N-acetyltransferase" evidence="4">
    <location>
        <begin position="625"/>
        <end position="783"/>
    </location>
</feature>
<dbReference type="GO" id="GO:0031415">
    <property type="term" value="C:NatA complex"/>
    <property type="evidence" value="ECO:0007669"/>
    <property type="project" value="TreeGrafter"/>
</dbReference>
<protein>
    <recommendedName>
        <fullName evidence="4">N-acetyltransferase domain-containing protein</fullName>
    </recommendedName>
</protein>
<feature type="compositionally biased region" description="Basic and acidic residues" evidence="3">
    <location>
        <begin position="774"/>
        <end position="783"/>
    </location>
</feature>
<dbReference type="Gene3D" id="3.40.630.30">
    <property type="match status" value="2"/>
</dbReference>
<dbReference type="Proteomes" id="UP000663831">
    <property type="component" value="Unassembled WGS sequence"/>
</dbReference>
<dbReference type="InterPro" id="IPR016181">
    <property type="entry name" value="Acyl_CoA_acyltransferase"/>
</dbReference>
<sequence>MTTHGLGANVPDAMPQLPTFENQQQLSRDQANVVNNCWSEGSYELGVEALNAFRKGEGRYPSPSHIRHLLVLALYPPEKTTQPLQKNRPPSSPPSKPLAKSRPLAAPAHLSPRKGQVQTEIPTHRGSQLALELLLTLAATTHPAYLTVGLNSYTRPPCDVSDFGSIMSTGKIDTFKSPLAEESVRVGKARDCWAMVRDGFLLPKDGTSTAQAKWMGSDNSDLSDDDKPDSYVASHAWRVVEWWIKLFEVDQVINTVQSATASHSTLLLSHIPPASRPGAPQNDIQNVVGVAFSALVFNPELCEINKLGLRLLTLLVDASATHAISPGTLVRVAADQLPNLSSSAFKTLVTHFTGPVHRQPNAAFCFPVYLYPRFCFCLAACYLSRTGSGVSDVGIFGGITDGSVGRGPKARPTARAPGMTDGQTADVTRKQPLEPYPAPSLDSILALLQSTPRSEGIKSESFSQTVSLYALSRLAIVMSFEKQSAGQIDSPWIPGGDLQNWRTGIAASVRLGFEADARAGADSKRWQETREFCEMLFVRWMRTAEASKGMQGCLVSTVNQRTMKRTRAWLCSPLHTTTTAYSTKPLREELSMAAATTMSLSPSVGATAIPAAISSRKAARPVARVSLASLTPNNLGTLRKLNSVLFPIRYSEKFYREVLEPELDEFCKLIYYNDVPVGAPYRGLGLGSMALKQVFKAAAKYNESIGDKLPIGTPPSSTIWTFTSLNRKITSFYLHVHVPNTDARTFYERFGFVERDRIAGYYRKLGSSDGPERDAWVLERPVTHEANGTDEGN</sequence>
<reference evidence="5" key="1">
    <citation type="submission" date="2021-01" db="EMBL/GenBank/DDBJ databases">
        <authorList>
            <person name="Kaushik A."/>
        </authorList>
    </citation>
    <scope>NUCLEOTIDE SEQUENCE</scope>
    <source>
        <strain evidence="5">AG3-1AP</strain>
    </source>
</reference>
<name>A0A8H3HP46_9AGAM</name>
<organism evidence="5 6">
    <name type="scientific">Rhizoctonia solani</name>
    <dbReference type="NCBI Taxonomy" id="456999"/>
    <lineage>
        <taxon>Eukaryota</taxon>
        <taxon>Fungi</taxon>
        <taxon>Dikarya</taxon>
        <taxon>Basidiomycota</taxon>
        <taxon>Agaricomycotina</taxon>
        <taxon>Agaricomycetes</taxon>
        <taxon>Cantharellales</taxon>
        <taxon>Ceratobasidiaceae</taxon>
        <taxon>Rhizoctonia</taxon>
    </lineage>
</organism>